<reference evidence="2 3" key="1">
    <citation type="journal article" date="2021" name="bioRxiv">
        <title>Unraveling nitrogen, sulfur and carbon metabolic pathways and microbial community transcriptional responses to substrate deprivation and toxicity stresses in a bioreactor mimicking anoxic brackish coastal sediment conditions.</title>
        <authorList>
            <person name="Martins P.D."/>
            <person name="Echeveste M.J."/>
            <person name="Arshad A."/>
            <person name="Kurth J."/>
            <person name="Ouboter H."/>
            <person name="Jetten M.S.M."/>
            <person name="Welte C.U."/>
        </authorList>
    </citation>
    <scope>NUCLEOTIDE SEQUENCE [LARGE SCALE GENOMIC DNA]</scope>
    <source>
        <strain evidence="2">MAG_38</strain>
    </source>
</reference>
<protein>
    <submittedName>
        <fullName evidence="2">Malto-oligosyltrehalose synthase</fullName>
    </submittedName>
</protein>
<evidence type="ECO:0000259" key="1">
    <source>
        <dbReference type="SMART" id="SM00642"/>
    </source>
</evidence>
<dbReference type="InterPro" id="IPR017853">
    <property type="entry name" value="GH"/>
</dbReference>
<accession>A0AAJ1AH93</accession>
<organism evidence="2 3">
    <name type="scientific">Candidatus Methylomirabilis tolerans</name>
    <dbReference type="NCBI Taxonomy" id="3123416"/>
    <lineage>
        <taxon>Bacteria</taxon>
        <taxon>Candidatus Methylomirabilota</taxon>
        <taxon>Candidatus Methylomirabilia</taxon>
        <taxon>Candidatus Methylomirabilales</taxon>
        <taxon>Candidatus Methylomirabilaceae</taxon>
        <taxon>Candidatus Methylomirabilis</taxon>
    </lineage>
</organism>
<dbReference type="AlphaFoldDB" id="A0AAJ1AH93"/>
<dbReference type="PANTHER" id="PTHR10357">
    <property type="entry name" value="ALPHA-AMYLASE FAMILY MEMBER"/>
    <property type="match status" value="1"/>
</dbReference>
<dbReference type="CDD" id="cd11336">
    <property type="entry name" value="AmyAc_MTSase"/>
    <property type="match status" value="1"/>
</dbReference>
<gene>
    <name evidence="2" type="primary">treY</name>
    <name evidence="2" type="ORF">K8G79_04230</name>
</gene>
<dbReference type="PANTHER" id="PTHR10357:SF216">
    <property type="entry name" value="MALTOOLIGOSYL TREHALOSE SYNTHASE-RELATED"/>
    <property type="match status" value="1"/>
</dbReference>
<dbReference type="GO" id="GO:0005992">
    <property type="term" value="P:trehalose biosynthetic process"/>
    <property type="evidence" value="ECO:0007669"/>
    <property type="project" value="TreeGrafter"/>
</dbReference>
<dbReference type="SUPFAM" id="SSF51445">
    <property type="entry name" value="(Trans)glycosidases"/>
    <property type="match status" value="1"/>
</dbReference>
<comment type="caution">
    <text evidence="2">The sequence shown here is derived from an EMBL/GenBank/DDBJ whole genome shotgun (WGS) entry which is preliminary data.</text>
</comment>
<dbReference type="InterPro" id="IPR012767">
    <property type="entry name" value="Trehalose_TreY"/>
</dbReference>
<dbReference type="Gene3D" id="3.20.20.80">
    <property type="entry name" value="Glycosidases"/>
    <property type="match status" value="4"/>
</dbReference>
<proteinExistence type="predicted"/>
<sequence length="1042" mass="119764">MADACFADEIFDGIPRVLPVNKRVPVATYRLQFQPVFTFDDAKQLVPYLHELGISDCYVSPILQAASSNLHGYDISHHNLLNPELGAERGFNEFVRELKRYGMGLILDWVPNHMGISGNTNAWWLDVLENGPSSPHARLFDIDWTPVKAELTNRVLLPILGDQYGKVLENQELLLAFQEGAFSVWYQHRRLPIDPGQYIQILQHRFDPLANLLDGENVYFLELQSIITALGHLPSTTDTDPEKVIERQREKEIIKKRLAKLSNECEDVRRFIEENVRIFNGKKEDPRSFDLLDTLLAAQVYRVAFWRVAGEEINYRRFFDINELAAIRMENPDVFHATHTLIFRLIGEGKVTGLRIDHPDGLYEPTEYFRRLQRGVFLAACRYLFESSLQSKGSDWKTAEEQLLKRYDEEFAKDPQSPLRRAFYIIAEKILTRGERLPDSWAVDGTTGYDFLNQLNGIFVDGSNGKSLEDVYSRFTNLKINVQHLAYEKKKLIMQASMSSEINVLGHQLNRISEKNRLSRDFTLYSLTDALREIIACFPVYRTYVCPGDVSISDGDRISIYRAVAKAKRRNPTTNVSIFDFIRDILCLRFPEYLGPQDQLEARDFVMKFQQCTGPVMAKGVEDTAFYIYNRLLSINEVGGDPEEFGVSLTAFHKGNSQRREAWPYSLLTTSTHDTKRSEDVRARINVLSEIPSEWKACLSRWRKLNKKKKLLVDDQLVPDRNDEYLLYQSLLGAWPLEPMDQMAYRAFKERIHGYMEKATKEAKVNTSWVNPSKAYDDAVRTFADSILDDSQPNPFLDDFTLFQRRVATYGIYNSISQLFLKLTSPGIADIYQGNEIWDFSLVDPDNRRLVDYEVRRLMLKTLKDRISRPDRDLVGLAREFLKNKEDGRIKLFVTYLTLHYRRDHPALFLEGAYLPCEGRGSKKDHICAFARKSGEQFVLIVVPRLFIRLLQPTTAEIISRVPRMIATTFFSGFSQTPEELPIGDGVWGDSTVVLPDGRADQRYCNVLTGEAVAALKHDGEVVLPLSRVFASFPVALLERSM</sequence>
<dbReference type="Pfam" id="PF00128">
    <property type="entry name" value="Alpha-amylase"/>
    <property type="match status" value="1"/>
</dbReference>
<dbReference type="EMBL" id="JAIOIU010000042">
    <property type="protein sequence ID" value="MBZ0159334.1"/>
    <property type="molecule type" value="Genomic_DNA"/>
</dbReference>
<evidence type="ECO:0000313" key="2">
    <source>
        <dbReference type="EMBL" id="MBZ0159334.1"/>
    </source>
</evidence>
<dbReference type="GO" id="GO:0047470">
    <property type="term" value="F:(1,4)-alpha-D-glucan 1-alpha-D-glucosylmutase activity"/>
    <property type="evidence" value="ECO:0007669"/>
    <property type="project" value="TreeGrafter"/>
</dbReference>
<dbReference type="InterPro" id="IPR006047">
    <property type="entry name" value="GH13_cat_dom"/>
</dbReference>
<feature type="domain" description="Glycosyl hydrolase family 13 catalytic" evidence="1">
    <location>
        <begin position="35"/>
        <end position="532"/>
    </location>
</feature>
<dbReference type="GO" id="GO:0030980">
    <property type="term" value="P:alpha-glucan catabolic process"/>
    <property type="evidence" value="ECO:0007669"/>
    <property type="project" value="TreeGrafter"/>
</dbReference>
<evidence type="ECO:0000313" key="3">
    <source>
        <dbReference type="Proteomes" id="UP001197609"/>
    </source>
</evidence>
<dbReference type="SMART" id="SM00642">
    <property type="entry name" value="Aamy"/>
    <property type="match status" value="1"/>
</dbReference>
<dbReference type="NCBIfam" id="TIGR02401">
    <property type="entry name" value="trehalose_TreY"/>
    <property type="match status" value="1"/>
</dbReference>
<dbReference type="Proteomes" id="UP001197609">
    <property type="component" value="Unassembled WGS sequence"/>
</dbReference>
<name>A0AAJ1AH93_9BACT</name>